<protein>
    <submittedName>
        <fullName evidence="1">Uncharacterized protein</fullName>
    </submittedName>
</protein>
<sequence length="292" mass="32829">MLLPSGARLPLLILSGSGKDESLPSTVAKDLGLHGIDKSRVSTFYITFLKDKDTKELDGFFSDEHLREGLEWLASESPPQVAVTKTTTRELVLSHLNSTLQITGLVLTTAFQPLMKLWVDPWRKWLLQPMQIPQVGLVPEIDLLQESSDEYRATAWYLPSVGWSAASKTEVLMSAMSNSKLPTLEDDLSWLAGEASQMMGVTLAQKEAQYNASKVYSLQLQNMTYYIMPNWVSISKDIQLAVNEFKYWGSLLKLGYHIQEFRPNFTEYEAFQLYSPMAPDDADVANLMAMSS</sequence>
<accession>A0AAW2KEZ4</accession>
<name>A0AAW2KEZ4_9LAMI</name>
<reference evidence="1" key="2">
    <citation type="journal article" date="2024" name="Plant">
        <title>Genomic evolution and insights into agronomic trait innovations of Sesamum species.</title>
        <authorList>
            <person name="Miao H."/>
            <person name="Wang L."/>
            <person name="Qu L."/>
            <person name="Liu H."/>
            <person name="Sun Y."/>
            <person name="Le M."/>
            <person name="Wang Q."/>
            <person name="Wei S."/>
            <person name="Zheng Y."/>
            <person name="Lin W."/>
            <person name="Duan Y."/>
            <person name="Cao H."/>
            <person name="Xiong S."/>
            <person name="Wang X."/>
            <person name="Wei L."/>
            <person name="Li C."/>
            <person name="Ma Q."/>
            <person name="Ju M."/>
            <person name="Zhao R."/>
            <person name="Li G."/>
            <person name="Mu C."/>
            <person name="Tian Q."/>
            <person name="Mei H."/>
            <person name="Zhang T."/>
            <person name="Gao T."/>
            <person name="Zhang H."/>
        </authorList>
    </citation>
    <scope>NUCLEOTIDE SEQUENCE</scope>
    <source>
        <strain evidence="1">G01</strain>
    </source>
</reference>
<comment type="caution">
    <text evidence="1">The sequence shown here is derived from an EMBL/GenBank/DDBJ whole genome shotgun (WGS) entry which is preliminary data.</text>
</comment>
<organism evidence="1">
    <name type="scientific">Sesamum angustifolium</name>
    <dbReference type="NCBI Taxonomy" id="2727405"/>
    <lineage>
        <taxon>Eukaryota</taxon>
        <taxon>Viridiplantae</taxon>
        <taxon>Streptophyta</taxon>
        <taxon>Embryophyta</taxon>
        <taxon>Tracheophyta</taxon>
        <taxon>Spermatophyta</taxon>
        <taxon>Magnoliopsida</taxon>
        <taxon>eudicotyledons</taxon>
        <taxon>Gunneridae</taxon>
        <taxon>Pentapetalae</taxon>
        <taxon>asterids</taxon>
        <taxon>lamiids</taxon>
        <taxon>Lamiales</taxon>
        <taxon>Pedaliaceae</taxon>
        <taxon>Sesamum</taxon>
    </lineage>
</organism>
<proteinExistence type="predicted"/>
<gene>
    <name evidence="1" type="ORF">Sangu_3054900</name>
</gene>
<dbReference type="AlphaFoldDB" id="A0AAW2KEZ4"/>
<reference evidence="1" key="1">
    <citation type="submission" date="2020-06" db="EMBL/GenBank/DDBJ databases">
        <authorList>
            <person name="Li T."/>
            <person name="Hu X."/>
            <person name="Zhang T."/>
            <person name="Song X."/>
            <person name="Zhang H."/>
            <person name="Dai N."/>
            <person name="Sheng W."/>
            <person name="Hou X."/>
            <person name="Wei L."/>
        </authorList>
    </citation>
    <scope>NUCLEOTIDE SEQUENCE</scope>
    <source>
        <strain evidence="1">G01</strain>
        <tissue evidence="1">Leaf</tissue>
    </source>
</reference>
<evidence type="ECO:0000313" key="1">
    <source>
        <dbReference type="EMBL" id="KAL0305023.1"/>
    </source>
</evidence>
<dbReference type="EMBL" id="JACGWK010000156">
    <property type="protein sequence ID" value="KAL0305023.1"/>
    <property type="molecule type" value="Genomic_DNA"/>
</dbReference>